<evidence type="ECO:0008006" key="3">
    <source>
        <dbReference type="Google" id="ProtNLM"/>
    </source>
</evidence>
<reference evidence="2" key="1">
    <citation type="submission" date="2016-12" db="EMBL/GenBank/DDBJ databases">
        <title>Draft Genome Sequences od Carboxydothermus pertinax and islandicus, Hydrogenogenic Carboxydotrophic Bacteria.</title>
        <authorList>
            <person name="Fukuyama Y."/>
            <person name="Ohmae K."/>
            <person name="Yoneda Y."/>
            <person name="Yoshida T."/>
            <person name="Sako Y."/>
        </authorList>
    </citation>
    <scope>NUCLEOTIDE SEQUENCE [LARGE SCALE GENOMIC DNA]</scope>
    <source>
        <strain evidence="2">SET</strain>
    </source>
</reference>
<sequence>MIGALGDVVFVVSDKTIRTFDDFERSAEGRWAKHDIHLAKPKLEFLGPELETISFSMRFDVSYGINPRKERDRLAKLARSGKAVPLVIGGKKLGDKLWVVKSLKEKWSNVDNRGNVLVSVIEVELEEYV</sequence>
<keyword evidence="2" id="KW-1185">Reference proteome</keyword>
<dbReference type="Pfam" id="PF06995">
    <property type="entry name" value="Phage_P2_GpU"/>
    <property type="match status" value="1"/>
</dbReference>
<accession>A0A1L8D0U8</accession>
<evidence type="ECO:0000313" key="1">
    <source>
        <dbReference type="EMBL" id="GAV24815.1"/>
    </source>
</evidence>
<dbReference type="InterPro" id="IPR009734">
    <property type="entry name" value="Myoviridae_GpU"/>
</dbReference>
<organism evidence="1 2">
    <name type="scientific">Carboxydothermus islandicus</name>
    <dbReference type="NCBI Taxonomy" id="661089"/>
    <lineage>
        <taxon>Bacteria</taxon>
        <taxon>Bacillati</taxon>
        <taxon>Bacillota</taxon>
        <taxon>Clostridia</taxon>
        <taxon>Thermoanaerobacterales</taxon>
        <taxon>Thermoanaerobacteraceae</taxon>
        <taxon>Carboxydothermus</taxon>
    </lineage>
</organism>
<dbReference type="AlphaFoldDB" id="A0A1L8D0U8"/>
<name>A0A1L8D0U8_9THEO</name>
<evidence type="ECO:0000313" key="2">
    <source>
        <dbReference type="Proteomes" id="UP000187338"/>
    </source>
</evidence>
<dbReference type="STRING" id="661089.ciss_07480"/>
<dbReference type="EMBL" id="BDJL01000017">
    <property type="protein sequence ID" value="GAV24815.1"/>
    <property type="molecule type" value="Genomic_DNA"/>
</dbReference>
<protein>
    <recommendedName>
        <fullName evidence="3">Phage tail protein</fullName>
    </recommendedName>
</protein>
<gene>
    <name evidence="1" type="ORF">ciss_07480</name>
</gene>
<proteinExistence type="predicted"/>
<dbReference type="OrthoDB" id="9815316at2"/>
<dbReference type="RefSeq" id="WP_075864996.1">
    <property type="nucleotide sequence ID" value="NZ_BDJL01000017.1"/>
</dbReference>
<dbReference type="Proteomes" id="UP000187338">
    <property type="component" value="Unassembled WGS sequence"/>
</dbReference>
<comment type="caution">
    <text evidence="1">The sequence shown here is derived from an EMBL/GenBank/DDBJ whole genome shotgun (WGS) entry which is preliminary data.</text>
</comment>